<gene>
    <name evidence="1" type="primary">cas10d</name>
    <name evidence="1" type="ORF">EIK79_15465</name>
</gene>
<organism evidence="1 2">
    <name type="scientific">Halocatena pleomorpha</name>
    <dbReference type="NCBI Taxonomy" id="1785090"/>
    <lineage>
        <taxon>Archaea</taxon>
        <taxon>Methanobacteriati</taxon>
        <taxon>Methanobacteriota</taxon>
        <taxon>Stenosarchaea group</taxon>
        <taxon>Halobacteria</taxon>
        <taxon>Halobacteriales</taxon>
        <taxon>Natronomonadaceae</taxon>
        <taxon>Halocatena</taxon>
    </lineage>
</organism>
<dbReference type="InterPro" id="IPR017589">
    <property type="entry name" value="CRISPR-assoc_prot_Cas10d/Csc3"/>
</dbReference>
<reference evidence="1 2" key="1">
    <citation type="submission" date="2018-11" db="EMBL/GenBank/DDBJ databases">
        <title>Taxonoimc description of Halomarina strain SPP-AMP-1.</title>
        <authorList>
            <person name="Pal Y."/>
            <person name="Srinivasana K."/>
            <person name="Verma A."/>
            <person name="Kumar P."/>
        </authorList>
    </citation>
    <scope>NUCLEOTIDE SEQUENCE [LARGE SCALE GENOMIC DNA]</scope>
    <source>
        <strain evidence="1 2">SPP-AMP-1</strain>
    </source>
</reference>
<keyword evidence="2" id="KW-1185">Reference proteome</keyword>
<dbReference type="EMBL" id="RRCH01000036">
    <property type="protein sequence ID" value="RRJ28493.1"/>
    <property type="molecule type" value="Genomic_DNA"/>
</dbReference>
<name>A0A3P3R7F4_9EURY</name>
<dbReference type="NCBIfam" id="TIGR03174">
    <property type="entry name" value="cas_Csc3"/>
    <property type="match status" value="2"/>
</dbReference>
<comment type="caution">
    <text evidence="1">The sequence shown here is derived from an EMBL/GenBank/DDBJ whole genome shotgun (WGS) entry which is preliminary data.</text>
</comment>
<evidence type="ECO:0000313" key="2">
    <source>
        <dbReference type="Proteomes" id="UP000282322"/>
    </source>
</evidence>
<evidence type="ECO:0000313" key="1">
    <source>
        <dbReference type="EMBL" id="RRJ28493.1"/>
    </source>
</evidence>
<sequence length="1107" mass="123698">MNPAEFIEDVLKADDGDEGLSPSDNVYLRFRQTVDPGMFDAEFDVIPAKSRAVRSRWTGKPYTDQTLRSHVLNGAAFGARLNHALSRLDSSAALPETELLKVLALYACHDLHKTREAQQRRAGATDRKNADKDITKSETKAYVDRLRLSQLDTNLDPDDYRASALAAEENSGRHAESPSRVFTRYREWIRVMDAAAGLDVPVVDDHLEERVQAIDSDVCLASHSFDDTKGLSTNILHTTITDEICASTPAALVVYFVDGALYLVPDGTDIVDPFKSENTSAKEITDSFIETLREARTEFADPERMTTGINPDFQKGKLDISASMYLLSGVETSLRSARHLLRDRSENSDWGEYNTYEYAVQVGIAGDLLSEPLPSTEKAIPLGLQLSTYYGELYYPLSGEERRDAIRHLCKALNIPDVGEWISAETENWYLEYVTDTPSRRTLSTLAERFNADQSDVAEDLTSGVKLTSGGTRSFPILIAAAFLQSDNEAGVRWDERPLETILEAAEEHLLSYYRSWPTDWDHSAPISVTDSDTSASKREQFERVKEGLIWKSHPEYVRQNLQVNQRPIFDTDASKTKLGQYGRSSQPHVCLLCDDVLIGSRSLDDFKTTGSGDITFGFSHYKPITTEKGEPKSAICPQCELELTLRDAVHDTSSDGESHYLFLAPDYFYAPGDVLIEQRIREAVYFASGLTLLQLARSIVVGDKTTRASIVEEIFSEFDSAREGANDASFRNMVRNYDAMYKQDGALGLFRIDPPRRGTQSRKPITRIPSGLVSSMVATGMAWLTSSRVLLTKTQIPVTQFDEFNEQVHLNNLPGVVKRFTGNEVSISYRRDLGISPESFNIDSRLTQSISSSMLLDDADPVDESAEVAENGADSAHDSECGKTTSLDSTDRVSRHVNIELETDLETTLYKLASLFTVAFRAHGTEIQRVKTVLNRAKEPFPGAETMLRGKEQSTDPRALHSALVLDTLLYPTMSNRIDALADAGFNTLQPDAQSTSNYEYERLFRVARESISDGLAQNASQDELIDIVTGDVMKAAARAETPGYDDVSRKREPAEEFSTIFVDDIFYGLCDGDFYELRRHENHLASGYNAAIRRRLQEFFDEHRE</sequence>
<dbReference type="AlphaFoldDB" id="A0A3P3R7F4"/>
<protein>
    <submittedName>
        <fullName evidence="1">Type I-D CRISPR-associated protein Cas10d/Csc3</fullName>
    </submittedName>
</protein>
<dbReference type="RefSeq" id="WP_124956293.1">
    <property type="nucleotide sequence ID" value="NZ_RRCH01000036.1"/>
</dbReference>
<dbReference type="OrthoDB" id="258401at2157"/>
<proteinExistence type="predicted"/>
<dbReference type="Proteomes" id="UP000282322">
    <property type="component" value="Unassembled WGS sequence"/>
</dbReference>
<accession>A0A3P3R7F4</accession>